<feature type="transmembrane region" description="Helical" evidence="8">
    <location>
        <begin position="184"/>
        <end position="203"/>
    </location>
</feature>
<protein>
    <recommendedName>
        <fullName evidence="10">Sulphur transport domain-containing protein</fullName>
    </recommendedName>
</protein>
<evidence type="ECO:0000256" key="8">
    <source>
        <dbReference type="SAM" id="Phobius"/>
    </source>
</evidence>
<feature type="transmembrane region" description="Helical" evidence="8">
    <location>
        <begin position="69"/>
        <end position="87"/>
    </location>
</feature>
<evidence type="ECO:0008006" key="10">
    <source>
        <dbReference type="Google" id="ProtNLM"/>
    </source>
</evidence>
<feature type="transmembrane region" description="Helical" evidence="8">
    <location>
        <begin position="401"/>
        <end position="420"/>
    </location>
</feature>
<evidence type="ECO:0000256" key="4">
    <source>
        <dbReference type="ARBA" id="ARBA00022519"/>
    </source>
</evidence>
<evidence type="ECO:0000256" key="5">
    <source>
        <dbReference type="ARBA" id="ARBA00022692"/>
    </source>
</evidence>
<keyword evidence="6 8" id="KW-1133">Transmembrane helix</keyword>
<feature type="transmembrane region" description="Helical" evidence="8">
    <location>
        <begin position="108"/>
        <end position="131"/>
    </location>
</feature>
<dbReference type="PANTHER" id="PTHR30574:SF1">
    <property type="entry name" value="SULPHUR TRANSPORT DOMAIN-CONTAINING PROTEIN"/>
    <property type="match status" value="1"/>
</dbReference>
<sequence>MPEQTLSVKVEPHVVYASSTPRDDFITEMKDADLASGSPKLPSQYKVAIEELESGANSESRTWEGRMRWVKGILAALFMGLVFGAVMDLGKVTLPLVIREQFIFRREIMLKMFLGASAGSAYCIAIVSLIFPAHFDRAREEFMGTLQCKGIVPIILGAFILGCGMCLSGSCPGMVLVQVGAGIPFSWLTLIGGLSAAALYGVLQPKIEPYLKTGKMKSPKFEDYGPLKKVPFWGLALALAVCMTIVVVILEVLFPWKKEVPAGTTPWKTALPPEFMGAIIGFLQVPAILLIQDTLGSSSAYMTYTSQPLTVCKNCQEVMKHLNGYRTGIINWWQAVYLMSAIGGAAIASNAAGTFREFQGVRPVEAFIGGFCAIFGSRLASGCTSGHGLSGVALLSLKSMFAVPAMFAGGIFVGFLFFTADPYNYTGRLQFPV</sequence>
<proteinExistence type="predicted"/>
<gene>
    <name evidence="9" type="ORF">HPHI1048_LOCUS19991</name>
</gene>
<feature type="transmembrane region" description="Helical" evidence="8">
    <location>
        <begin position="151"/>
        <end position="177"/>
    </location>
</feature>
<keyword evidence="5 8" id="KW-0812">Transmembrane</keyword>
<organism evidence="9">
    <name type="scientific">Hanusia phi</name>
    <dbReference type="NCBI Taxonomy" id="3032"/>
    <lineage>
        <taxon>Eukaryota</taxon>
        <taxon>Cryptophyceae</taxon>
        <taxon>Pyrenomonadales</taxon>
        <taxon>Geminigeraceae</taxon>
        <taxon>Hanusia</taxon>
    </lineage>
</organism>
<dbReference type="Pfam" id="PF04143">
    <property type="entry name" value="Sulf_transp"/>
    <property type="match status" value="1"/>
</dbReference>
<dbReference type="PANTHER" id="PTHR30574">
    <property type="entry name" value="INNER MEMBRANE PROTEIN YEDE"/>
    <property type="match status" value="1"/>
</dbReference>
<evidence type="ECO:0000256" key="2">
    <source>
        <dbReference type="ARBA" id="ARBA00022448"/>
    </source>
</evidence>
<name>A0A7S0F4W0_9CRYP</name>
<keyword evidence="4" id="KW-0997">Cell inner membrane</keyword>
<keyword evidence="7 8" id="KW-0472">Membrane</keyword>
<evidence type="ECO:0000313" key="9">
    <source>
        <dbReference type="EMBL" id="CAD8501626.1"/>
    </source>
</evidence>
<feature type="transmembrane region" description="Helical" evidence="8">
    <location>
        <begin position="275"/>
        <end position="292"/>
    </location>
</feature>
<keyword evidence="2" id="KW-0813">Transport</keyword>
<feature type="transmembrane region" description="Helical" evidence="8">
    <location>
        <begin position="232"/>
        <end position="254"/>
    </location>
</feature>
<evidence type="ECO:0000256" key="1">
    <source>
        <dbReference type="ARBA" id="ARBA00004429"/>
    </source>
</evidence>
<reference evidence="9" key="1">
    <citation type="submission" date="2021-01" db="EMBL/GenBank/DDBJ databases">
        <authorList>
            <person name="Corre E."/>
            <person name="Pelletier E."/>
            <person name="Niang G."/>
            <person name="Scheremetjew M."/>
            <person name="Finn R."/>
            <person name="Kale V."/>
            <person name="Holt S."/>
            <person name="Cochrane G."/>
            <person name="Meng A."/>
            <person name="Brown T."/>
            <person name="Cohen L."/>
        </authorList>
    </citation>
    <scope>NUCLEOTIDE SEQUENCE</scope>
    <source>
        <strain evidence="9">CCMP325</strain>
    </source>
</reference>
<evidence type="ECO:0000256" key="3">
    <source>
        <dbReference type="ARBA" id="ARBA00022475"/>
    </source>
</evidence>
<keyword evidence="3" id="KW-1003">Cell membrane</keyword>
<accession>A0A7S0F4W0</accession>
<evidence type="ECO:0000256" key="6">
    <source>
        <dbReference type="ARBA" id="ARBA00022989"/>
    </source>
</evidence>
<comment type="subcellular location">
    <subcellularLocation>
        <location evidence="1">Cell inner membrane</location>
        <topology evidence="1">Multi-pass membrane protein</topology>
    </subcellularLocation>
</comment>
<evidence type="ECO:0000256" key="7">
    <source>
        <dbReference type="ARBA" id="ARBA00023136"/>
    </source>
</evidence>
<dbReference type="GO" id="GO:0005886">
    <property type="term" value="C:plasma membrane"/>
    <property type="evidence" value="ECO:0007669"/>
    <property type="project" value="UniProtKB-SubCell"/>
</dbReference>
<feature type="transmembrane region" description="Helical" evidence="8">
    <location>
        <begin position="332"/>
        <end position="352"/>
    </location>
</feature>
<dbReference type="EMBL" id="HBEO01029465">
    <property type="protein sequence ID" value="CAD8501626.1"/>
    <property type="molecule type" value="Transcribed_RNA"/>
</dbReference>
<dbReference type="AlphaFoldDB" id="A0A7S0F4W0"/>
<dbReference type="InterPro" id="IPR007272">
    <property type="entry name" value="Sulf_transp_TsuA/YedE"/>
</dbReference>